<evidence type="ECO:0000259" key="5">
    <source>
        <dbReference type="PROSITE" id="PS51710"/>
    </source>
</evidence>
<keyword evidence="4" id="KW-0342">GTP-binding</keyword>
<evidence type="ECO:0000256" key="4">
    <source>
        <dbReference type="ARBA" id="ARBA00023134"/>
    </source>
</evidence>
<dbReference type="PIRSF" id="PIRSF002401">
    <property type="entry name" value="GTP_bd_Obg/CgtA"/>
    <property type="match status" value="1"/>
</dbReference>
<dbReference type="PANTHER" id="PTHR11702:SF31">
    <property type="entry name" value="MITOCHONDRIAL RIBOSOME-ASSOCIATED GTPASE 2"/>
    <property type="match status" value="1"/>
</dbReference>
<dbReference type="FunFam" id="2.70.210.12:FF:000001">
    <property type="entry name" value="GTPase Obg"/>
    <property type="match status" value="1"/>
</dbReference>
<dbReference type="Gene3D" id="3.40.50.300">
    <property type="entry name" value="P-loop containing nucleotide triphosphate hydrolases"/>
    <property type="match status" value="1"/>
</dbReference>
<evidence type="ECO:0000256" key="1">
    <source>
        <dbReference type="ARBA" id="ARBA00007699"/>
    </source>
</evidence>
<evidence type="ECO:0000256" key="3">
    <source>
        <dbReference type="ARBA" id="ARBA00022741"/>
    </source>
</evidence>
<dbReference type="PROSITE" id="PS51710">
    <property type="entry name" value="G_OBG"/>
    <property type="match status" value="1"/>
</dbReference>
<dbReference type="SUPFAM" id="SSF52540">
    <property type="entry name" value="P-loop containing nucleoside triphosphate hydrolases"/>
    <property type="match status" value="1"/>
</dbReference>
<dbReference type="AlphaFoldDB" id="A0A1B0GJ17"/>
<dbReference type="GO" id="GO:0005525">
    <property type="term" value="F:GTP binding"/>
    <property type="evidence" value="ECO:0007669"/>
    <property type="project" value="UniProtKB-KW"/>
</dbReference>
<dbReference type="GO" id="GO:0000287">
    <property type="term" value="F:magnesium ion binding"/>
    <property type="evidence" value="ECO:0007669"/>
    <property type="project" value="InterPro"/>
</dbReference>
<dbReference type="NCBIfam" id="TIGR00231">
    <property type="entry name" value="small_GTP"/>
    <property type="match status" value="1"/>
</dbReference>
<protein>
    <submittedName>
        <fullName evidence="7">Putative ribosome-associated gtpase 2 isoform x1</fullName>
    </submittedName>
</protein>
<accession>A0A1B0GJ17</accession>
<name>A0A1B0GJ17_LUTLO</name>
<reference evidence="7" key="2">
    <citation type="journal article" date="2020" name="BMC">
        <title>Leishmania infection induces a limited differential gene expression in the sand fly midgut.</title>
        <authorList>
            <person name="Coutinho-Abreu I.V."/>
            <person name="Serafim T.D."/>
            <person name="Meneses C."/>
            <person name="Kamhawi S."/>
            <person name="Oliveira F."/>
            <person name="Valenzuela J.G."/>
        </authorList>
    </citation>
    <scope>NUCLEOTIDE SEQUENCE</scope>
    <source>
        <strain evidence="7">Jacobina</strain>
        <tissue evidence="7">Midgut</tissue>
    </source>
</reference>
<keyword evidence="2" id="KW-0690">Ribosome biogenesis</keyword>
<dbReference type="NCBIfam" id="TIGR02729">
    <property type="entry name" value="Obg_CgtA"/>
    <property type="match status" value="1"/>
</dbReference>
<dbReference type="CDD" id="cd01898">
    <property type="entry name" value="Obg"/>
    <property type="match status" value="1"/>
</dbReference>
<sequence length="388" mass="42511">MFKILSRIPSRVILRSKMVISVEFPQKSHYSGQRAVALRSRKPKSTAREAQFFVDSKKVRAIGGKGGDGCISLLQIWANDRAGPDGGDGGNGGHVIFQASHEIRDLQAVGSVVRAADGENGQNKDCHGKCADHTIIQVPLGTIFRDESGRIVGDLGREGLMFIAARGGAGGKGNHFFVSDTIQAPRVCQYGAEGENIPYLVEVQSIAHIGLLGMPNAGKSTLLRAITRAKPKVAPYPFTTLKPHLGMVHYDDYVQIAIADLPGLIPGSHKNRGLGIQFLKHVERCNTLLFILDVSAVEPWKHFEQLQYELSQFNKALMKRTQIIVANKIDLPESVENLRELRRRVNVPILEISAKNGTNLNTLLSKIRQIYDEATAAKEAGQEKVKAK</sequence>
<feature type="domain" description="Obg" evidence="6">
    <location>
        <begin position="51"/>
        <end position="206"/>
    </location>
</feature>
<reference evidence="8" key="3">
    <citation type="submission" date="2020-05" db="UniProtKB">
        <authorList>
            <consortium name="EnsemblMetazoa"/>
        </authorList>
    </citation>
    <scope>IDENTIFICATION</scope>
    <source>
        <strain evidence="8">Jacobina</strain>
    </source>
</reference>
<dbReference type="Pfam" id="PF01926">
    <property type="entry name" value="MMR_HSR1"/>
    <property type="match status" value="1"/>
</dbReference>
<dbReference type="InterPro" id="IPR006169">
    <property type="entry name" value="GTP1_OBG_dom"/>
</dbReference>
<dbReference type="EnsemblMetazoa" id="LLOJ005996-RA">
    <property type="protein sequence ID" value="LLOJ005996-PA"/>
    <property type="gene ID" value="LLOJ005996"/>
</dbReference>
<evidence type="ECO:0000256" key="2">
    <source>
        <dbReference type="ARBA" id="ARBA00022517"/>
    </source>
</evidence>
<dbReference type="GO" id="GO:0003924">
    <property type="term" value="F:GTPase activity"/>
    <property type="evidence" value="ECO:0007669"/>
    <property type="project" value="InterPro"/>
</dbReference>
<keyword evidence="9" id="KW-1185">Reference proteome</keyword>
<dbReference type="Gene3D" id="2.70.210.12">
    <property type="entry name" value="GTP1/OBG domain"/>
    <property type="match status" value="1"/>
</dbReference>
<proteinExistence type="inferred from homology"/>
<dbReference type="VEuPathDB" id="VectorBase:LLONM1_000219"/>
<keyword evidence="3" id="KW-0547">Nucleotide-binding</keyword>
<reference evidence="9" key="1">
    <citation type="submission" date="2012-05" db="EMBL/GenBank/DDBJ databases">
        <title>Whole Genome Assembly of Lutzomyia longipalpis.</title>
        <authorList>
            <person name="Richards S."/>
            <person name="Qu C."/>
            <person name="Dillon R."/>
            <person name="Worley K."/>
            <person name="Scherer S."/>
            <person name="Batterton M."/>
            <person name="Taylor A."/>
            <person name="Hawes A."/>
            <person name="Hernandez B."/>
            <person name="Kovar C."/>
            <person name="Mandapat C."/>
            <person name="Pham C."/>
            <person name="Qu C."/>
            <person name="Jing C."/>
            <person name="Bess C."/>
            <person name="Bandaranaike D."/>
            <person name="Ngo D."/>
            <person name="Ongeri F."/>
            <person name="Arias F."/>
            <person name="Lara F."/>
            <person name="Weissenberger G."/>
            <person name="Kamau G."/>
            <person name="Han H."/>
            <person name="Shen H."/>
            <person name="Dinh H."/>
            <person name="Khalil I."/>
            <person name="Jones J."/>
            <person name="Shafer J."/>
            <person name="Jayaseelan J."/>
            <person name="Quiroz J."/>
            <person name="Blankenburg K."/>
            <person name="Nguyen L."/>
            <person name="Jackson L."/>
            <person name="Francisco L."/>
            <person name="Tang L.-Y."/>
            <person name="Pu L.-L."/>
            <person name="Perales L."/>
            <person name="Lorensuhewa L."/>
            <person name="Munidasa M."/>
            <person name="Coyle M."/>
            <person name="Taylor M."/>
            <person name="Puazo M."/>
            <person name="Firestine M."/>
            <person name="Scheel M."/>
            <person name="Javaid M."/>
            <person name="Wang M."/>
            <person name="Li M."/>
            <person name="Tabassum N."/>
            <person name="Saada N."/>
            <person name="Osuji N."/>
            <person name="Aqrawi P."/>
            <person name="Fu Q."/>
            <person name="Thornton R."/>
            <person name="Raj R."/>
            <person name="Goodspeed R."/>
            <person name="Mata R."/>
            <person name="Najjar R."/>
            <person name="Gubbala S."/>
            <person name="Lee S."/>
            <person name="Denson S."/>
            <person name="Patil S."/>
            <person name="Macmil S."/>
            <person name="Qi S."/>
            <person name="Matskevitch T."/>
            <person name="Palculict T."/>
            <person name="Mathew T."/>
            <person name="Vee V."/>
            <person name="Velamala V."/>
            <person name="Korchina V."/>
            <person name="Cai W."/>
            <person name="Liu W."/>
            <person name="Dai W."/>
            <person name="Zou X."/>
            <person name="Zhu Y."/>
            <person name="Zhang Y."/>
            <person name="Wu Y.-Q."/>
            <person name="Xin Y."/>
            <person name="Nazarath L."/>
            <person name="Kovar C."/>
            <person name="Han Y."/>
            <person name="Muzny D."/>
            <person name="Gibbs R."/>
        </authorList>
    </citation>
    <scope>NUCLEOTIDE SEQUENCE [LARGE SCALE GENOMIC DNA]</scope>
    <source>
        <strain evidence="9">Jacobina</strain>
    </source>
</reference>
<dbReference type="PROSITE" id="PS51883">
    <property type="entry name" value="OBG"/>
    <property type="match status" value="1"/>
</dbReference>
<dbReference type="InterPro" id="IPR045086">
    <property type="entry name" value="OBG_GTPase"/>
</dbReference>
<dbReference type="Pfam" id="PF01018">
    <property type="entry name" value="GTP1_OBG"/>
    <property type="match status" value="1"/>
</dbReference>
<dbReference type="NCBIfam" id="NF008956">
    <property type="entry name" value="PRK12299.1"/>
    <property type="match status" value="1"/>
</dbReference>
<dbReference type="SUPFAM" id="SSF82051">
    <property type="entry name" value="Obg GTP-binding protein N-terminal domain"/>
    <property type="match status" value="1"/>
</dbReference>
<dbReference type="EMBL" id="AJWK01019209">
    <property type="status" value="NOT_ANNOTATED_CDS"/>
    <property type="molecule type" value="Genomic_DNA"/>
</dbReference>
<evidence type="ECO:0000313" key="7">
    <source>
        <dbReference type="EMBL" id="MBC1174364.1"/>
    </source>
</evidence>
<dbReference type="EMBL" id="GITU01005661">
    <property type="protein sequence ID" value="MBC1174364.1"/>
    <property type="molecule type" value="Transcribed_RNA"/>
</dbReference>
<dbReference type="VEuPathDB" id="VectorBase:LLOJ005996"/>
<dbReference type="InterPro" id="IPR031167">
    <property type="entry name" value="G_OBG"/>
</dbReference>
<feature type="domain" description="OBG-type G" evidence="5">
    <location>
        <begin position="207"/>
        <end position="372"/>
    </location>
</feature>
<dbReference type="PRINTS" id="PR00326">
    <property type="entry name" value="GTP1OBG"/>
</dbReference>
<dbReference type="InterPro" id="IPR005225">
    <property type="entry name" value="Small_GTP-bd"/>
</dbReference>
<comment type="similarity">
    <text evidence="1">Belongs to the TRAFAC class OBG-HflX-like GTPase superfamily. OBG GTPase family.</text>
</comment>
<organism evidence="8 9">
    <name type="scientific">Lutzomyia longipalpis</name>
    <name type="common">Sand fly</name>
    <dbReference type="NCBI Taxonomy" id="7200"/>
    <lineage>
        <taxon>Eukaryota</taxon>
        <taxon>Metazoa</taxon>
        <taxon>Ecdysozoa</taxon>
        <taxon>Arthropoda</taxon>
        <taxon>Hexapoda</taxon>
        <taxon>Insecta</taxon>
        <taxon>Pterygota</taxon>
        <taxon>Neoptera</taxon>
        <taxon>Endopterygota</taxon>
        <taxon>Diptera</taxon>
        <taxon>Nematocera</taxon>
        <taxon>Psychodoidea</taxon>
        <taxon>Psychodidae</taxon>
        <taxon>Lutzomyia</taxon>
        <taxon>Lutzomyia</taxon>
    </lineage>
</organism>
<dbReference type="PANTHER" id="PTHR11702">
    <property type="entry name" value="DEVELOPMENTALLY REGULATED GTP-BINDING PROTEIN-RELATED"/>
    <property type="match status" value="1"/>
</dbReference>
<dbReference type="GO" id="GO:0005739">
    <property type="term" value="C:mitochondrion"/>
    <property type="evidence" value="ECO:0007669"/>
    <property type="project" value="TreeGrafter"/>
</dbReference>
<evidence type="ECO:0000313" key="8">
    <source>
        <dbReference type="EnsemblMetazoa" id="LLOJ005996-PA"/>
    </source>
</evidence>
<dbReference type="InterPro" id="IPR036726">
    <property type="entry name" value="GTP1_OBG_dom_sf"/>
</dbReference>
<evidence type="ECO:0000259" key="6">
    <source>
        <dbReference type="PROSITE" id="PS51883"/>
    </source>
</evidence>
<dbReference type="InterPro" id="IPR014100">
    <property type="entry name" value="GTP-bd_Obg/CgtA"/>
</dbReference>
<dbReference type="GO" id="GO:0042254">
    <property type="term" value="P:ribosome biogenesis"/>
    <property type="evidence" value="ECO:0007669"/>
    <property type="project" value="UniProtKB-UniRule"/>
</dbReference>
<dbReference type="Proteomes" id="UP000092461">
    <property type="component" value="Unassembled WGS sequence"/>
</dbReference>
<evidence type="ECO:0000313" key="9">
    <source>
        <dbReference type="Proteomes" id="UP000092461"/>
    </source>
</evidence>
<dbReference type="InterPro" id="IPR006073">
    <property type="entry name" value="GTP-bd"/>
</dbReference>
<dbReference type="InterPro" id="IPR027417">
    <property type="entry name" value="P-loop_NTPase"/>
</dbReference>